<dbReference type="Pfam" id="PF00069">
    <property type="entry name" value="Pkinase"/>
    <property type="match status" value="1"/>
</dbReference>
<evidence type="ECO:0000256" key="5">
    <source>
        <dbReference type="ARBA" id="ARBA00022840"/>
    </source>
</evidence>
<keyword evidence="1" id="KW-0723">Serine/threonine-protein kinase</keyword>
<evidence type="ECO:0000313" key="7">
    <source>
        <dbReference type="Proteomes" id="UP000504630"/>
    </source>
</evidence>
<dbReference type="InterPro" id="IPR000719">
    <property type="entry name" value="Prot_kinase_dom"/>
</dbReference>
<dbReference type="SMART" id="SM00220">
    <property type="entry name" value="S_TKc"/>
    <property type="match status" value="1"/>
</dbReference>
<dbReference type="PANTHER" id="PTHR24058:SF17">
    <property type="entry name" value="HOMEODOMAIN INTERACTING PROTEIN KINASE, ISOFORM D"/>
    <property type="match status" value="1"/>
</dbReference>
<keyword evidence="7" id="KW-1185">Reference proteome</keyword>
<evidence type="ECO:0000256" key="3">
    <source>
        <dbReference type="ARBA" id="ARBA00022741"/>
    </source>
</evidence>
<dbReference type="InterPro" id="IPR008266">
    <property type="entry name" value="Tyr_kinase_AS"/>
</dbReference>
<evidence type="ECO:0000313" key="8">
    <source>
        <dbReference type="RefSeq" id="XP_029283948.1"/>
    </source>
</evidence>
<name>A0A6J2PCX2_COTGO</name>
<keyword evidence="4" id="KW-0418">Kinase</keyword>
<dbReference type="Gene3D" id="1.10.510.10">
    <property type="entry name" value="Transferase(Phosphotransferase) domain 1"/>
    <property type="match status" value="1"/>
</dbReference>
<dbReference type="GO" id="GO:0004674">
    <property type="term" value="F:protein serine/threonine kinase activity"/>
    <property type="evidence" value="ECO:0007669"/>
    <property type="project" value="UniProtKB-KW"/>
</dbReference>
<dbReference type="RefSeq" id="XP_029283948.1">
    <property type="nucleotide sequence ID" value="XM_029428088.1"/>
</dbReference>
<dbReference type="AlphaFoldDB" id="A0A6J2PCX2"/>
<gene>
    <name evidence="8" type="primary">LOC115006064</name>
</gene>
<keyword evidence="2" id="KW-0808">Transferase</keyword>
<feature type="domain" description="Protein kinase" evidence="6">
    <location>
        <begin position="1"/>
        <end position="223"/>
    </location>
</feature>
<dbReference type="InParanoid" id="A0A6J2PCX2"/>
<dbReference type="GeneID" id="115006064"/>
<dbReference type="GO" id="GO:0005634">
    <property type="term" value="C:nucleus"/>
    <property type="evidence" value="ECO:0007669"/>
    <property type="project" value="TreeGrafter"/>
</dbReference>
<evidence type="ECO:0000256" key="2">
    <source>
        <dbReference type="ARBA" id="ARBA00022679"/>
    </source>
</evidence>
<dbReference type="GO" id="GO:0005524">
    <property type="term" value="F:ATP binding"/>
    <property type="evidence" value="ECO:0007669"/>
    <property type="project" value="UniProtKB-KW"/>
</dbReference>
<dbReference type="GO" id="GO:0004713">
    <property type="term" value="F:protein tyrosine kinase activity"/>
    <property type="evidence" value="ECO:0007669"/>
    <property type="project" value="TreeGrafter"/>
</dbReference>
<dbReference type="Proteomes" id="UP000504630">
    <property type="component" value="Unplaced"/>
</dbReference>
<dbReference type="InterPro" id="IPR050494">
    <property type="entry name" value="Ser_Thr_dual-spec_kinase"/>
</dbReference>
<evidence type="ECO:0000256" key="4">
    <source>
        <dbReference type="ARBA" id="ARBA00022777"/>
    </source>
</evidence>
<dbReference type="SUPFAM" id="SSF56112">
    <property type="entry name" value="Protein kinase-like (PK-like)"/>
    <property type="match status" value="1"/>
</dbReference>
<dbReference type="PANTHER" id="PTHR24058">
    <property type="entry name" value="DUAL SPECIFICITY PROTEIN KINASE"/>
    <property type="match status" value="1"/>
</dbReference>
<keyword evidence="3" id="KW-0547">Nucleotide-binding</keyword>
<sequence>MASFETPCLSVRHGVRMVPEPNVTLEQASMLRHLMLHNLDKCNIITLYDEIFISNRMSLVVEKLDISLHNYLLETQGLVLLEDIRTVIQQMATALAALKRVGVIHGDVTTDNIMMVDRVRQPFRVKLIDFSQAMFSSQAKPGRILQTPQYRAAEIMLGLPFCEAVDIWALGCVMGIMMFGFELFPTTTDYDAHQVHWTILYQREQHHEDNSFNRRNRLDSLSL</sequence>
<protein>
    <submittedName>
        <fullName evidence="8">Homeodomain-interacting protein kinase 1-like isoform X1</fullName>
    </submittedName>
</protein>
<dbReference type="PROSITE" id="PS00109">
    <property type="entry name" value="PROTEIN_KINASE_TYR"/>
    <property type="match status" value="1"/>
</dbReference>
<dbReference type="InterPro" id="IPR011009">
    <property type="entry name" value="Kinase-like_dom_sf"/>
</dbReference>
<keyword evidence="5" id="KW-0067">ATP-binding</keyword>
<dbReference type="PROSITE" id="PS50011">
    <property type="entry name" value="PROTEIN_KINASE_DOM"/>
    <property type="match status" value="1"/>
</dbReference>
<organism evidence="7 8">
    <name type="scientific">Cottoperca gobio</name>
    <name type="common">Frogmouth</name>
    <name type="synonym">Aphritis gobio</name>
    <dbReference type="NCBI Taxonomy" id="56716"/>
    <lineage>
        <taxon>Eukaryota</taxon>
        <taxon>Metazoa</taxon>
        <taxon>Chordata</taxon>
        <taxon>Craniata</taxon>
        <taxon>Vertebrata</taxon>
        <taxon>Euteleostomi</taxon>
        <taxon>Actinopterygii</taxon>
        <taxon>Neopterygii</taxon>
        <taxon>Teleostei</taxon>
        <taxon>Neoteleostei</taxon>
        <taxon>Acanthomorphata</taxon>
        <taxon>Eupercaria</taxon>
        <taxon>Perciformes</taxon>
        <taxon>Notothenioidei</taxon>
        <taxon>Bovichtidae</taxon>
        <taxon>Cottoperca</taxon>
    </lineage>
</organism>
<reference evidence="8" key="1">
    <citation type="submission" date="2025-08" db="UniProtKB">
        <authorList>
            <consortium name="RefSeq"/>
        </authorList>
    </citation>
    <scope>IDENTIFICATION</scope>
</reference>
<dbReference type="OrthoDB" id="437530at2759"/>
<dbReference type="KEGG" id="cgob:115006064"/>
<accession>A0A6J2PCX2</accession>
<dbReference type="GO" id="GO:0005737">
    <property type="term" value="C:cytoplasm"/>
    <property type="evidence" value="ECO:0007669"/>
    <property type="project" value="TreeGrafter"/>
</dbReference>
<evidence type="ECO:0000256" key="1">
    <source>
        <dbReference type="ARBA" id="ARBA00022527"/>
    </source>
</evidence>
<proteinExistence type="predicted"/>
<evidence type="ECO:0000259" key="6">
    <source>
        <dbReference type="PROSITE" id="PS50011"/>
    </source>
</evidence>